<evidence type="ECO:0008006" key="3">
    <source>
        <dbReference type="Google" id="ProtNLM"/>
    </source>
</evidence>
<dbReference type="OrthoDB" id="8858565at2"/>
<reference evidence="1 2" key="1">
    <citation type="submission" date="2016-11" db="EMBL/GenBank/DDBJ databases">
        <title>Whole Genome Sequencing of Mucilaginibacter polytrichastri RG4-7(T) isolated from the moss sample.</title>
        <authorList>
            <person name="Li Y."/>
        </authorList>
    </citation>
    <scope>NUCLEOTIDE SEQUENCE [LARGE SCALE GENOMIC DNA]</scope>
    <source>
        <strain evidence="1 2">RG4-7</strain>
    </source>
</reference>
<evidence type="ECO:0000313" key="1">
    <source>
        <dbReference type="EMBL" id="OKS88142.1"/>
    </source>
</evidence>
<accession>A0A1Q6A2E5</accession>
<name>A0A1Q6A2E5_9SPHI</name>
<dbReference type="RefSeq" id="WP_074490702.1">
    <property type="nucleotide sequence ID" value="NZ_FPAM01000010.1"/>
</dbReference>
<keyword evidence="2" id="KW-1185">Reference proteome</keyword>
<dbReference type="EMBL" id="MPPL01000001">
    <property type="protein sequence ID" value="OKS88142.1"/>
    <property type="molecule type" value="Genomic_DNA"/>
</dbReference>
<dbReference type="AlphaFoldDB" id="A0A1Q6A2E5"/>
<sequence>MPWTKGDYPPSYKNQPEYLRDKAVEIANEVLKSTGDEGEAIATGLKHARKHFDEHSDEVPAKEK</sequence>
<dbReference type="Proteomes" id="UP000186720">
    <property type="component" value="Unassembled WGS sequence"/>
</dbReference>
<gene>
    <name evidence="1" type="ORF">RG47T_3606</name>
</gene>
<dbReference type="STRING" id="1302689.RG47T_3606"/>
<proteinExistence type="predicted"/>
<evidence type="ECO:0000313" key="2">
    <source>
        <dbReference type="Proteomes" id="UP000186720"/>
    </source>
</evidence>
<comment type="caution">
    <text evidence="1">The sequence shown here is derived from an EMBL/GenBank/DDBJ whole genome shotgun (WGS) entry which is preliminary data.</text>
</comment>
<organism evidence="1 2">
    <name type="scientific">Mucilaginibacter polytrichastri</name>
    <dbReference type="NCBI Taxonomy" id="1302689"/>
    <lineage>
        <taxon>Bacteria</taxon>
        <taxon>Pseudomonadati</taxon>
        <taxon>Bacteroidota</taxon>
        <taxon>Sphingobacteriia</taxon>
        <taxon>Sphingobacteriales</taxon>
        <taxon>Sphingobacteriaceae</taxon>
        <taxon>Mucilaginibacter</taxon>
    </lineage>
</organism>
<protein>
    <recommendedName>
        <fullName evidence="3">DUF2188 domain-containing protein</fullName>
    </recommendedName>
</protein>